<comment type="similarity">
    <text evidence="2">Belongs to the polysaccharide synthase family.</text>
</comment>
<keyword evidence="9" id="KW-1185">Reference proteome</keyword>
<evidence type="ECO:0000256" key="3">
    <source>
        <dbReference type="ARBA" id="ARBA00022475"/>
    </source>
</evidence>
<comment type="subcellular location">
    <subcellularLocation>
        <location evidence="1">Cell membrane</location>
        <topology evidence="1">Multi-pass membrane protein</topology>
    </subcellularLocation>
</comment>
<feature type="transmembrane region" description="Helical" evidence="7">
    <location>
        <begin position="416"/>
        <end position="435"/>
    </location>
</feature>
<evidence type="ECO:0000256" key="6">
    <source>
        <dbReference type="ARBA" id="ARBA00023136"/>
    </source>
</evidence>
<feature type="transmembrane region" description="Helical" evidence="7">
    <location>
        <begin position="12"/>
        <end position="34"/>
    </location>
</feature>
<protein>
    <submittedName>
        <fullName evidence="8">Lipopolysaccharide biosynthesis protein</fullName>
    </submittedName>
</protein>
<evidence type="ECO:0000256" key="7">
    <source>
        <dbReference type="SAM" id="Phobius"/>
    </source>
</evidence>
<dbReference type="EMBL" id="MOXD01000005">
    <property type="protein sequence ID" value="OMQ23066.1"/>
    <property type="molecule type" value="Genomic_DNA"/>
</dbReference>
<reference evidence="8 9" key="1">
    <citation type="submission" date="2016-11" db="EMBL/GenBank/DDBJ databases">
        <title>Rahnella oryzae sp. nov., isolated from rice root.</title>
        <authorList>
            <person name="Zhang X.-X."/>
            <person name="Zhang J."/>
        </authorList>
    </citation>
    <scope>NUCLEOTIDE SEQUENCE [LARGE SCALE GENOMIC DNA]</scope>
    <source>
        <strain evidence="8 9">J11-6</strain>
    </source>
</reference>
<feature type="transmembrane region" description="Helical" evidence="7">
    <location>
        <begin position="114"/>
        <end position="136"/>
    </location>
</feature>
<feature type="transmembrane region" description="Helical" evidence="7">
    <location>
        <begin position="291"/>
        <end position="311"/>
    </location>
</feature>
<feature type="transmembrane region" description="Helical" evidence="7">
    <location>
        <begin position="177"/>
        <end position="195"/>
    </location>
</feature>
<feature type="transmembrane region" description="Helical" evidence="7">
    <location>
        <begin position="148"/>
        <end position="171"/>
    </location>
</feature>
<dbReference type="Pfam" id="PF13440">
    <property type="entry name" value="Polysacc_synt_3"/>
    <property type="match status" value="1"/>
</dbReference>
<feature type="transmembrane region" description="Helical" evidence="7">
    <location>
        <begin position="207"/>
        <end position="225"/>
    </location>
</feature>
<dbReference type="Proteomes" id="UP000216021">
    <property type="component" value="Unassembled WGS sequence"/>
</dbReference>
<dbReference type="RefSeq" id="WP_076942355.1">
    <property type="nucleotide sequence ID" value="NZ_MOXD01000005.1"/>
</dbReference>
<keyword evidence="5 7" id="KW-1133">Transmembrane helix</keyword>
<feature type="transmembrane region" description="Helical" evidence="7">
    <location>
        <begin position="441"/>
        <end position="462"/>
    </location>
</feature>
<dbReference type="STRING" id="2034155.BMI79_11590"/>
<organism evidence="8 9">
    <name type="scientific">Serratia oryzae</name>
    <dbReference type="NCBI Taxonomy" id="2034155"/>
    <lineage>
        <taxon>Bacteria</taxon>
        <taxon>Pseudomonadati</taxon>
        <taxon>Pseudomonadota</taxon>
        <taxon>Gammaproteobacteria</taxon>
        <taxon>Enterobacterales</taxon>
        <taxon>Yersiniaceae</taxon>
        <taxon>Serratia</taxon>
    </lineage>
</organism>
<dbReference type="PANTHER" id="PTHR30250">
    <property type="entry name" value="PST FAMILY PREDICTED COLANIC ACID TRANSPORTER"/>
    <property type="match status" value="1"/>
</dbReference>
<dbReference type="OrthoDB" id="8538786at2"/>
<dbReference type="PANTHER" id="PTHR30250:SF10">
    <property type="entry name" value="LIPOPOLYSACCHARIDE BIOSYNTHESIS PROTEIN WZXC"/>
    <property type="match status" value="1"/>
</dbReference>
<keyword evidence="3" id="KW-1003">Cell membrane</keyword>
<sequence length="476" mass="53517">MQNLKNKTKNSLLWSAIERFFTQTFQLSITLILARILGPSAFGLVGMLAVFIAIANVLIDSGFSSALIRKKDHCDDDLVTAFYYNILMSGVCYLIIFFIAPYVAVFYHQPELEYILRLLGIIILINSFMFIPKLKLTLAMDFKTQAKISIISVSIGGVLAIIMAVLGYGVWSLVCQMILSAVCSVILFNLFFPWIPNGKITKISFNYLFGFGSKLLISSLLDVVYNNLYLIIIGKKFSPAIVGQFTQANQLASVPAMTLTGIIQRVTYPMFSHIQDKTDKLEDLFFLTLKMAAVFIFPLVIGIAIIARPMLTLVLGVQWQDAANLLSILCIGYMLYPIHAINLNLLQVKGRSDLFLKLEVIKKIIGITILFITIPFGLLAMCIGFCITSYASLFLNTYYTSKLTKISQWQQCKKLLPIWLASVSSALIGYALGLYVYNIAWLQIMTTLFFSLLFYIIYLIVFQKKLTQNLLSMLRG</sequence>
<evidence type="ECO:0000313" key="8">
    <source>
        <dbReference type="EMBL" id="OMQ23066.1"/>
    </source>
</evidence>
<gene>
    <name evidence="8" type="ORF">BMI79_11590</name>
</gene>
<evidence type="ECO:0000256" key="5">
    <source>
        <dbReference type="ARBA" id="ARBA00022989"/>
    </source>
</evidence>
<feature type="transmembrane region" description="Helical" evidence="7">
    <location>
        <begin position="80"/>
        <end position="108"/>
    </location>
</feature>
<accession>A0A1S8CK96</accession>
<dbReference type="GO" id="GO:0005886">
    <property type="term" value="C:plasma membrane"/>
    <property type="evidence" value="ECO:0007669"/>
    <property type="project" value="UniProtKB-SubCell"/>
</dbReference>
<feature type="transmembrane region" description="Helical" evidence="7">
    <location>
        <begin position="364"/>
        <end position="395"/>
    </location>
</feature>
<keyword evidence="6 7" id="KW-0472">Membrane</keyword>
<comment type="caution">
    <text evidence="8">The sequence shown here is derived from an EMBL/GenBank/DDBJ whole genome shotgun (WGS) entry which is preliminary data.</text>
</comment>
<dbReference type="InterPro" id="IPR050833">
    <property type="entry name" value="Poly_Biosynth_Transport"/>
</dbReference>
<evidence type="ECO:0000256" key="2">
    <source>
        <dbReference type="ARBA" id="ARBA00007430"/>
    </source>
</evidence>
<evidence type="ECO:0000313" key="9">
    <source>
        <dbReference type="Proteomes" id="UP000216021"/>
    </source>
</evidence>
<keyword evidence="4 7" id="KW-0812">Transmembrane</keyword>
<feature type="transmembrane region" description="Helical" evidence="7">
    <location>
        <begin position="323"/>
        <end position="344"/>
    </location>
</feature>
<name>A0A1S8CK96_9GAMM</name>
<dbReference type="CDD" id="cd13127">
    <property type="entry name" value="MATE_tuaB_like"/>
    <property type="match status" value="1"/>
</dbReference>
<dbReference type="AlphaFoldDB" id="A0A1S8CK96"/>
<evidence type="ECO:0000256" key="4">
    <source>
        <dbReference type="ARBA" id="ARBA00022692"/>
    </source>
</evidence>
<evidence type="ECO:0000256" key="1">
    <source>
        <dbReference type="ARBA" id="ARBA00004651"/>
    </source>
</evidence>
<feature type="transmembrane region" description="Helical" evidence="7">
    <location>
        <begin position="40"/>
        <end position="59"/>
    </location>
</feature>
<proteinExistence type="inferred from homology"/>